<dbReference type="GO" id="GO:0004180">
    <property type="term" value="F:carboxypeptidase activity"/>
    <property type="evidence" value="ECO:0007669"/>
    <property type="project" value="UniProtKB-KW"/>
</dbReference>
<dbReference type="PIRSF" id="PIRSF028757">
    <property type="entry name" value="LD-carboxypeptidase"/>
    <property type="match status" value="1"/>
</dbReference>
<name>A0A0V8HK91_9BACI</name>
<dbReference type="Proteomes" id="UP000181997">
    <property type="component" value="Unassembled WGS sequence"/>
</dbReference>
<gene>
    <name evidence="6" type="ORF">GA0061094_2440</name>
</gene>
<reference evidence="7" key="1">
    <citation type="submission" date="2016-08" db="EMBL/GenBank/DDBJ databases">
        <authorList>
            <person name="Varghese N."/>
            <person name="Submissions Spin"/>
        </authorList>
    </citation>
    <scope>NUCLEOTIDE SEQUENCE [LARGE SCALE GENOMIC DNA]</scope>
    <source>
        <strain evidence="7">SGD-1123</strain>
    </source>
</reference>
<evidence type="ECO:0000256" key="3">
    <source>
        <dbReference type="PIRSR" id="PIRSR028757-1"/>
    </source>
</evidence>
<dbReference type="RefSeq" id="WP_058298580.1">
    <property type="nucleotide sequence ID" value="NZ_FMAU01000002.1"/>
</dbReference>
<dbReference type="SUPFAM" id="SSF52317">
    <property type="entry name" value="Class I glutamine amidotransferase-like"/>
    <property type="match status" value="1"/>
</dbReference>
<dbReference type="Pfam" id="PF17676">
    <property type="entry name" value="Peptidase_S66C"/>
    <property type="match status" value="1"/>
</dbReference>
<evidence type="ECO:0000313" key="7">
    <source>
        <dbReference type="Proteomes" id="UP000181997"/>
    </source>
</evidence>
<dbReference type="PANTHER" id="PTHR30237:SF5">
    <property type="entry name" value="CARBOXYPEPTIDASE VC_A0337-RELATED"/>
    <property type="match status" value="1"/>
</dbReference>
<dbReference type="EMBL" id="FMAU01000002">
    <property type="protein sequence ID" value="SCC09363.1"/>
    <property type="molecule type" value="Genomic_DNA"/>
</dbReference>
<feature type="active site" description="Charge relay system" evidence="3">
    <location>
        <position position="241"/>
    </location>
</feature>
<keyword evidence="6" id="KW-0121">Carboxypeptidase</keyword>
<keyword evidence="2" id="KW-0378">Hydrolase</keyword>
<dbReference type="InterPro" id="IPR027478">
    <property type="entry name" value="LdcA_N"/>
</dbReference>
<dbReference type="PANTHER" id="PTHR30237">
    <property type="entry name" value="MURAMOYLTETRAPEPTIDE CARBOXYPEPTIDASE"/>
    <property type="match status" value="1"/>
</dbReference>
<accession>A0A0V8HK91</accession>
<dbReference type="SUPFAM" id="SSF141986">
    <property type="entry name" value="LD-carboxypeptidase A C-terminal domain-like"/>
    <property type="match status" value="1"/>
</dbReference>
<sequence length="337" mass="37641">MITYPVLNTHSKIGVTAPSSGVSSAYHPLLRQSEQRLEEKGYTVSFGETVWTQEKVRAASAEKRASEFMGMMGDDEIEAIIPPWGGELLTEILEFLDFEKMKAKWVLGYSDISPLLLAITLKKGIATAHGTNFIDLRGEYWDETTAMWEKVLTTKRGESISQTSSIKYQDQWEHENPSPCVFHLTHETEWKTVSNKDENLKGRLLGGCIDIIHHLAGTPYGDVKAFHETFADGEPLLWYFENCELNTTGLRCALVHMKMAGWFDHCSGIIFGRSAANTPVNGYLAEDVYRELSEELGIPVIYDIDCGHQPPQVTLVNGACAEVNVSGGKGVIRQFFK</sequence>
<dbReference type="InterPro" id="IPR040449">
    <property type="entry name" value="Peptidase_S66_N"/>
</dbReference>
<organism evidence="6 7">
    <name type="scientific">[Bacillus] enclensis</name>
    <dbReference type="NCBI Taxonomy" id="1402860"/>
    <lineage>
        <taxon>Bacteria</taxon>
        <taxon>Bacillati</taxon>
        <taxon>Bacillota</taxon>
        <taxon>Bacilli</taxon>
        <taxon>Bacillales</taxon>
        <taxon>Bacillaceae</taxon>
        <taxon>Rossellomorea</taxon>
    </lineage>
</organism>
<dbReference type="InterPro" id="IPR003507">
    <property type="entry name" value="S66_fam"/>
</dbReference>
<protein>
    <submittedName>
        <fullName evidence="6">Muramoyltetrapeptide carboxypeptidase LdcA (Peptidoglycan recycling)</fullName>
    </submittedName>
</protein>
<dbReference type="Pfam" id="PF02016">
    <property type="entry name" value="Peptidase_S66"/>
    <property type="match status" value="1"/>
</dbReference>
<feature type="domain" description="LD-carboxypeptidase N-terminal" evidence="4">
    <location>
        <begin position="13"/>
        <end position="130"/>
    </location>
</feature>
<keyword evidence="6" id="KW-0645">Protease</keyword>
<proteinExistence type="inferred from homology"/>
<comment type="similarity">
    <text evidence="1">Belongs to the peptidase S66 family.</text>
</comment>
<dbReference type="Gene3D" id="3.40.50.10740">
    <property type="entry name" value="Class I glutamine amidotransferase-like"/>
    <property type="match status" value="1"/>
</dbReference>
<evidence type="ECO:0000259" key="4">
    <source>
        <dbReference type="Pfam" id="PF02016"/>
    </source>
</evidence>
<evidence type="ECO:0000259" key="5">
    <source>
        <dbReference type="Pfam" id="PF17676"/>
    </source>
</evidence>
<dbReference type="OrthoDB" id="9807329at2"/>
<feature type="active site" description="Nucleophile" evidence="3">
    <location>
        <position position="110"/>
    </location>
</feature>
<dbReference type="InterPro" id="IPR040921">
    <property type="entry name" value="Peptidase_S66C"/>
</dbReference>
<dbReference type="CDD" id="cd07062">
    <property type="entry name" value="Peptidase_S66_mccF_like"/>
    <property type="match status" value="1"/>
</dbReference>
<evidence type="ECO:0000313" key="6">
    <source>
        <dbReference type="EMBL" id="SCC09363.1"/>
    </source>
</evidence>
<evidence type="ECO:0000256" key="2">
    <source>
        <dbReference type="ARBA" id="ARBA00022801"/>
    </source>
</evidence>
<dbReference type="AlphaFoldDB" id="A0A0V8HK91"/>
<feature type="domain" description="LD-carboxypeptidase C-terminal" evidence="5">
    <location>
        <begin position="201"/>
        <end position="323"/>
    </location>
</feature>
<dbReference type="Gene3D" id="3.50.30.60">
    <property type="entry name" value="LD-carboxypeptidase A C-terminal domain-like"/>
    <property type="match status" value="1"/>
</dbReference>
<dbReference type="InterPro" id="IPR029062">
    <property type="entry name" value="Class_I_gatase-like"/>
</dbReference>
<feature type="active site" description="Charge relay system" evidence="3">
    <location>
        <position position="308"/>
    </location>
</feature>
<keyword evidence="7" id="KW-1185">Reference proteome</keyword>
<dbReference type="InterPro" id="IPR027461">
    <property type="entry name" value="Carboxypeptidase_A_C_sf"/>
</dbReference>
<evidence type="ECO:0000256" key="1">
    <source>
        <dbReference type="ARBA" id="ARBA00010233"/>
    </source>
</evidence>